<dbReference type="Proteomes" id="UP001328107">
    <property type="component" value="Unassembled WGS sequence"/>
</dbReference>
<comment type="caution">
    <text evidence="2">The sequence shown here is derived from an EMBL/GenBank/DDBJ whole genome shotgun (WGS) entry which is preliminary data.</text>
</comment>
<feature type="transmembrane region" description="Helical" evidence="1">
    <location>
        <begin position="42"/>
        <end position="64"/>
    </location>
</feature>
<sequence length="295" mass="33790">MALNGLHTFLFSYACIAHVLYLTIVISIVFQRKSASIMRGSFFSLVLGHYFADVIYFIEFNILMRGRKYGYLTSFFEQGSPSLIIVPRISTALHYYIKIVVYIGQIVFAINRLTSAMFPMSFNHIWTHKLLLVIWFFQWTLPLAAVLPINLNMHFDIRYIIYPSEGTLRLENDPVSTDIIAYIDMATSVTGTFFSLIMYVLTCFVVRRDMAGQVNIELRLLASAIIVFIVLSVNTVMQILTILQNKVGLSGVMFINDLSYPVNDLIYTIQPWALLMSSSVIRSHIYATLRGKHYE</sequence>
<dbReference type="Pfam" id="PF10323">
    <property type="entry name" value="7TM_GPCR_Srv"/>
    <property type="match status" value="1"/>
</dbReference>
<feature type="transmembrane region" description="Helical" evidence="1">
    <location>
        <begin position="218"/>
        <end position="243"/>
    </location>
</feature>
<feature type="non-terminal residue" evidence="2">
    <location>
        <position position="295"/>
    </location>
</feature>
<keyword evidence="1" id="KW-0812">Transmembrane</keyword>
<dbReference type="AlphaFoldDB" id="A0AAN5DD88"/>
<evidence type="ECO:0000256" key="1">
    <source>
        <dbReference type="SAM" id="Phobius"/>
    </source>
</evidence>
<protein>
    <recommendedName>
        <fullName evidence="4">Serpentine receptor class gamma</fullName>
    </recommendedName>
</protein>
<feature type="transmembrane region" description="Helical" evidence="1">
    <location>
        <begin position="84"/>
        <end position="110"/>
    </location>
</feature>
<keyword evidence="1" id="KW-1133">Transmembrane helix</keyword>
<evidence type="ECO:0008006" key="4">
    <source>
        <dbReference type="Google" id="ProtNLM"/>
    </source>
</evidence>
<reference evidence="3" key="1">
    <citation type="submission" date="2022-10" db="EMBL/GenBank/DDBJ databases">
        <title>Genome assembly of Pristionchus species.</title>
        <authorList>
            <person name="Yoshida K."/>
            <person name="Sommer R.J."/>
        </authorList>
    </citation>
    <scope>NUCLEOTIDE SEQUENCE [LARGE SCALE GENOMIC DNA]</scope>
    <source>
        <strain evidence="3">RS5460</strain>
    </source>
</reference>
<feature type="transmembrane region" description="Helical" evidence="1">
    <location>
        <begin position="130"/>
        <end position="149"/>
    </location>
</feature>
<dbReference type="EMBL" id="BTRK01000006">
    <property type="protein sequence ID" value="GMR60545.1"/>
    <property type="molecule type" value="Genomic_DNA"/>
</dbReference>
<keyword evidence="1" id="KW-0472">Membrane</keyword>
<dbReference type="InterPro" id="IPR051119">
    <property type="entry name" value="Nematode_SR-like"/>
</dbReference>
<feature type="transmembrane region" description="Helical" evidence="1">
    <location>
        <begin position="179"/>
        <end position="206"/>
    </location>
</feature>
<evidence type="ECO:0000313" key="2">
    <source>
        <dbReference type="EMBL" id="GMR60545.1"/>
    </source>
</evidence>
<accession>A0AAN5DD88</accession>
<keyword evidence="3" id="KW-1185">Reference proteome</keyword>
<gene>
    <name evidence="2" type="ORF">PMAYCL1PPCAC_30740</name>
</gene>
<organism evidence="2 3">
    <name type="scientific">Pristionchus mayeri</name>
    <dbReference type="NCBI Taxonomy" id="1317129"/>
    <lineage>
        <taxon>Eukaryota</taxon>
        <taxon>Metazoa</taxon>
        <taxon>Ecdysozoa</taxon>
        <taxon>Nematoda</taxon>
        <taxon>Chromadorea</taxon>
        <taxon>Rhabditida</taxon>
        <taxon>Rhabditina</taxon>
        <taxon>Diplogasteromorpha</taxon>
        <taxon>Diplogasteroidea</taxon>
        <taxon>Neodiplogasteridae</taxon>
        <taxon>Pristionchus</taxon>
    </lineage>
</organism>
<dbReference type="PANTHER" id="PTHR31627">
    <property type="entry name" value="SERPENTINE RECEPTOR CLASS GAMMA-RELATED"/>
    <property type="match status" value="1"/>
</dbReference>
<evidence type="ECO:0000313" key="3">
    <source>
        <dbReference type="Proteomes" id="UP001328107"/>
    </source>
</evidence>
<dbReference type="InterPro" id="IPR019426">
    <property type="entry name" value="7TM_GPCR_serpentine_rcpt_Srv"/>
</dbReference>
<feature type="transmembrane region" description="Helical" evidence="1">
    <location>
        <begin position="6"/>
        <end position="30"/>
    </location>
</feature>
<name>A0AAN5DD88_9BILA</name>
<proteinExistence type="predicted"/>